<dbReference type="GeneID" id="93120374"/>
<organism evidence="3 4">
    <name type="scientific">Bordetella holmesii CDC-H585-BH</name>
    <dbReference type="NCBI Taxonomy" id="1331206"/>
    <lineage>
        <taxon>Bacteria</taxon>
        <taxon>Pseudomonadati</taxon>
        <taxon>Pseudomonadota</taxon>
        <taxon>Betaproteobacteria</taxon>
        <taxon>Burkholderiales</taxon>
        <taxon>Alcaligenaceae</taxon>
        <taxon>Bordetella</taxon>
    </lineage>
</organism>
<dbReference type="InterPro" id="IPR039251">
    <property type="entry name" value="OXLD1"/>
</dbReference>
<name>A0A158M4E7_9BORD</name>
<dbReference type="RefSeq" id="WP_005013340.1">
    <property type="nucleotide sequence ID" value="NZ_JFZZ01000070.1"/>
</dbReference>
<gene>
    <name evidence="3" type="ORF">L497_0791</name>
</gene>
<reference evidence="3 4" key="1">
    <citation type="submission" date="2014-03" db="EMBL/GenBank/DDBJ databases">
        <title>Genome sequence of Bordetella holmseii.</title>
        <authorList>
            <person name="Harvill E."/>
            <person name="Goodfield L.L."/>
            <person name="Ivanov Y."/>
            <person name="Meyer J.A."/>
            <person name="Newth C."/>
            <person name="Cassiday P."/>
            <person name="Tondella M.L."/>
            <person name="Liao P."/>
            <person name="Zimmerman J."/>
            <person name="Meert K."/>
            <person name="Wessel D."/>
            <person name="Berger J."/>
            <person name="Dean J.M."/>
            <person name="Holubkov R."/>
            <person name="Burr J."/>
            <person name="Liu T."/>
            <person name="Brinkac L.M."/>
            <person name="Sanka R."/>
            <person name="Kim M."/>
            <person name="Losada L."/>
        </authorList>
    </citation>
    <scope>NUCLEOTIDE SEQUENCE [LARGE SCALE GENOMIC DNA]</scope>
    <source>
        <strain evidence="3 4">CDC-H585-BH</strain>
    </source>
</reference>
<evidence type="ECO:0000256" key="1">
    <source>
        <dbReference type="SAM" id="MobiDB-lite"/>
    </source>
</evidence>
<dbReference type="Pfam" id="PF09791">
    <property type="entry name" value="Oxidored-like"/>
    <property type="match status" value="1"/>
</dbReference>
<dbReference type="EMBL" id="JFZZ01000070">
    <property type="protein sequence ID" value="KAK90701.1"/>
    <property type="molecule type" value="Genomic_DNA"/>
</dbReference>
<dbReference type="Proteomes" id="UP000026682">
    <property type="component" value="Unassembled WGS sequence"/>
</dbReference>
<evidence type="ECO:0000259" key="2">
    <source>
        <dbReference type="Pfam" id="PF09791"/>
    </source>
</evidence>
<dbReference type="InterPro" id="IPR019180">
    <property type="entry name" value="Oxidoreductase-like_N"/>
</dbReference>
<dbReference type="PANTHER" id="PTHR21193">
    <property type="entry name" value="OXIDOREDUCTASE-LIKE DOMAIN-CONTAINING PROTEIN 1"/>
    <property type="match status" value="1"/>
</dbReference>
<comment type="caution">
    <text evidence="3">The sequence shown here is derived from an EMBL/GenBank/DDBJ whole genome shotgun (WGS) entry which is preliminary data.</text>
</comment>
<evidence type="ECO:0000313" key="4">
    <source>
        <dbReference type="Proteomes" id="UP000026682"/>
    </source>
</evidence>
<sequence>MSQATELDDPRPQPPEAPGSNECCQSGCIPCVYDFYDEAMSDYREALKAWLQRHPENGG</sequence>
<dbReference type="PANTHER" id="PTHR21193:SF3">
    <property type="entry name" value="OXIDOREDUCTASE-LIKE DOMAIN-CONTAINING PROTEIN 1"/>
    <property type="match status" value="1"/>
</dbReference>
<dbReference type="PATRIC" id="fig|1331206.3.peg.1993"/>
<proteinExistence type="predicted"/>
<feature type="domain" description="Oxidoreductase-like" evidence="2">
    <location>
        <begin position="11"/>
        <end position="50"/>
    </location>
</feature>
<dbReference type="AlphaFoldDB" id="A0A158M4E7"/>
<evidence type="ECO:0000313" key="3">
    <source>
        <dbReference type="EMBL" id="KAK90701.1"/>
    </source>
</evidence>
<feature type="region of interest" description="Disordered" evidence="1">
    <location>
        <begin position="1"/>
        <end position="22"/>
    </location>
</feature>
<dbReference type="STRING" id="35814.BBB42_07255"/>
<accession>A0A158M4E7</accession>
<protein>
    <submittedName>
        <fullName evidence="3">Oxidoreductase-like protein, N-terminal domain protein</fullName>
    </submittedName>
</protein>